<dbReference type="STRING" id="1908237.BEN47_16105"/>
<feature type="transmembrane region" description="Helical" evidence="1">
    <location>
        <begin position="54"/>
        <end position="76"/>
    </location>
</feature>
<protein>
    <submittedName>
        <fullName evidence="2">Uncharacterized protein</fullName>
    </submittedName>
</protein>
<keyword evidence="3" id="KW-1185">Reference proteome</keyword>
<dbReference type="Proteomes" id="UP000176294">
    <property type="component" value="Unassembled WGS sequence"/>
</dbReference>
<dbReference type="AlphaFoldDB" id="A0A1G1T0Z0"/>
<name>A0A1G1T0Z0_9BACT</name>
<dbReference type="RefSeq" id="WP_070728799.1">
    <property type="nucleotide sequence ID" value="NZ_MDZB01000117.1"/>
</dbReference>
<evidence type="ECO:0000313" key="3">
    <source>
        <dbReference type="Proteomes" id="UP000176294"/>
    </source>
</evidence>
<feature type="transmembrane region" description="Helical" evidence="1">
    <location>
        <begin position="29"/>
        <end position="48"/>
    </location>
</feature>
<evidence type="ECO:0000313" key="2">
    <source>
        <dbReference type="EMBL" id="OGX84539.1"/>
    </source>
</evidence>
<keyword evidence="1" id="KW-1133">Transmembrane helix</keyword>
<dbReference type="PROSITE" id="PS51318">
    <property type="entry name" value="TAT"/>
    <property type="match status" value="1"/>
</dbReference>
<dbReference type="EMBL" id="MDZB01000117">
    <property type="protein sequence ID" value="OGX84539.1"/>
    <property type="molecule type" value="Genomic_DNA"/>
</dbReference>
<proteinExistence type="predicted"/>
<accession>A0A1G1T0Z0</accession>
<organism evidence="2 3">
    <name type="scientific">Hymenobacter lapidarius</name>
    <dbReference type="NCBI Taxonomy" id="1908237"/>
    <lineage>
        <taxon>Bacteria</taxon>
        <taxon>Pseudomonadati</taxon>
        <taxon>Bacteroidota</taxon>
        <taxon>Cytophagia</taxon>
        <taxon>Cytophagales</taxon>
        <taxon>Hymenobacteraceae</taxon>
        <taxon>Hymenobacter</taxon>
    </lineage>
</organism>
<evidence type="ECO:0000256" key="1">
    <source>
        <dbReference type="SAM" id="Phobius"/>
    </source>
</evidence>
<reference evidence="2 3" key="1">
    <citation type="submission" date="2016-08" db="EMBL/GenBank/DDBJ databases">
        <title>Hymenobacter coccineus sp. nov., Hymenobacter lapidarius sp. nov. and Hymenobacter glacialis sp. nov., isolated from Antarctic soil.</title>
        <authorList>
            <person name="Sedlacek I."/>
            <person name="Kralova S."/>
            <person name="Kyrova K."/>
            <person name="Maslanova I."/>
            <person name="Stankova E."/>
            <person name="Vrbovska V."/>
            <person name="Nemec M."/>
            <person name="Bartak M."/>
            <person name="Svec P."/>
            <person name="Busse H.-J."/>
            <person name="Pantucek R."/>
        </authorList>
    </citation>
    <scope>NUCLEOTIDE SEQUENCE [LARGE SCALE GENOMIC DNA]</scope>
    <source>
        <strain evidence="2 3">CCM 8643</strain>
    </source>
</reference>
<keyword evidence="1" id="KW-0812">Transmembrane</keyword>
<comment type="caution">
    <text evidence="2">The sequence shown here is derived from an EMBL/GenBank/DDBJ whole genome shotgun (WGS) entry which is preliminary data.</text>
</comment>
<dbReference type="OrthoDB" id="882322at2"/>
<dbReference type="InterPro" id="IPR006311">
    <property type="entry name" value="TAT_signal"/>
</dbReference>
<gene>
    <name evidence="2" type="ORF">BEN47_16105</name>
</gene>
<keyword evidence="1" id="KW-0472">Membrane</keyword>
<feature type="transmembrane region" description="Helical" evidence="1">
    <location>
        <begin position="127"/>
        <end position="143"/>
    </location>
</feature>
<feature type="transmembrane region" description="Helical" evidence="1">
    <location>
        <begin position="88"/>
        <end position="107"/>
    </location>
</feature>
<sequence length="225" mass="24763">MNAAIPPSNTEEPTALVRRRHTRRQFAKTLGYLGPALVLVGGVAPVLAGNEPLTVLRAVELLVGAAYLVLMLRKIWQLRLNPFHQSTVAWLELAAAAILAIESYHLWHRYHEAELAGAPPQLPVLPWLYAAVAGVYVVLAFRMRQLATRQVVHLHAEGFAVRMGQAGQAHNLRWADIATVEAAGATSVLVRRTNGQEHRIAFDGLPDGQAHRDRLLAHLRKSMNG</sequence>